<name>A0ABU2NN06_9ACTN</name>
<sequence>MVTSLVVSSCSANEDHLLNAQCSNDVLTSKVDAVKMQELAPEDLDRLEPRFVESESRGYSFSCTVGDRTGSEGLAVALDADFVPNRTLATKTSLNEIIASLPSHNEGRLVRLTSGTRGVGGASSEAGAVLLAPCALSQSKTLPPDFRKGAMRASAWAPNAPDADSLEQRQNAADLALSILRHAVQQCDDPPKLPESMQIE</sequence>
<organism evidence="1 2">
    <name type="scientific">Streptomyces hazeniae</name>
    <dbReference type="NCBI Taxonomy" id="3075538"/>
    <lineage>
        <taxon>Bacteria</taxon>
        <taxon>Bacillati</taxon>
        <taxon>Actinomycetota</taxon>
        <taxon>Actinomycetes</taxon>
        <taxon>Kitasatosporales</taxon>
        <taxon>Streptomycetaceae</taxon>
        <taxon>Streptomyces</taxon>
    </lineage>
</organism>
<reference evidence="2" key="1">
    <citation type="submission" date="2023-07" db="EMBL/GenBank/DDBJ databases">
        <title>30 novel species of actinomycetes from the DSMZ collection.</title>
        <authorList>
            <person name="Nouioui I."/>
        </authorList>
    </citation>
    <scope>NUCLEOTIDE SEQUENCE [LARGE SCALE GENOMIC DNA]</scope>
    <source>
        <strain evidence="2">DSM 42041</strain>
    </source>
</reference>
<protein>
    <recommendedName>
        <fullName evidence="3">DUF3558 domain-containing protein</fullName>
    </recommendedName>
</protein>
<dbReference type="Proteomes" id="UP001183414">
    <property type="component" value="Unassembled WGS sequence"/>
</dbReference>
<dbReference type="EMBL" id="JAVREQ010000003">
    <property type="protein sequence ID" value="MDT0378328.1"/>
    <property type="molecule type" value="Genomic_DNA"/>
</dbReference>
<keyword evidence="2" id="KW-1185">Reference proteome</keyword>
<evidence type="ECO:0000313" key="1">
    <source>
        <dbReference type="EMBL" id="MDT0378328.1"/>
    </source>
</evidence>
<dbReference type="RefSeq" id="WP_311672229.1">
    <property type="nucleotide sequence ID" value="NZ_JAVREQ010000003.1"/>
</dbReference>
<evidence type="ECO:0000313" key="2">
    <source>
        <dbReference type="Proteomes" id="UP001183414"/>
    </source>
</evidence>
<evidence type="ECO:0008006" key="3">
    <source>
        <dbReference type="Google" id="ProtNLM"/>
    </source>
</evidence>
<comment type="caution">
    <text evidence="1">The sequence shown here is derived from an EMBL/GenBank/DDBJ whole genome shotgun (WGS) entry which is preliminary data.</text>
</comment>
<gene>
    <name evidence="1" type="ORF">RM572_05980</name>
</gene>
<proteinExistence type="predicted"/>
<accession>A0ABU2NN06</accession>